<protein>
    <submittedName>
        <fullName evidence="1">Uncharacterized protein</fullName>
    </submittedName>
</protein>
<organism evidence="1 2">
    <name type="scientific">Linderina pennispora</name>
    <dbReference type="NCBI Taxonomy" id="61395"/>
    <lineage>
        <taxon>Eukaryota</taxon>
        <taxon>Fungi</taxon>
        <taxon>Fungi incertae sedis</taxon>
        <taxon>Zoopagomycota</taxon>
        <taxon>Kickxellomycotina</taxon>
        <taxon>Kickxellomycetes</taxon>
        <taxon>Kickxellales</taxon>
        <taxon>Kickxellaceae</taxon>
        <taxon>Linderina</taxon>
    </lineage>
</organism>
<evidence type="ECO:0000313" key="2">
    <source>
        <dbReference type="Proteomes" id="UP000193922"/>
    </source>
</evidence>
<comment type="caution">
    <text evidence="1">The sequence shown here is derived from an EMBL/GenBank/DDBJ whole genome shotgun (WGS) entry which is preliminary data.</text>
</comment>
<dbReference type="EMBL" id="MCFD01000013">
    <property type="protein sequence ID" value="ORX67277.1"/>
    <property type="molecule type" value="Genomic_DNA"/>
</dbReference>
<gene>
    <name evidence="1" type="ORF">DL89DRAFT_285894</name>
</gene>
<keyword evidence="2" id="KW-1185">Reference proteome</keyword>
<proteinExistence type="predicted"/>
<dbReference type="RefSeq" id="XP_040741199.1">
    <property type="nucleotide sequence ID" value="XM_040889841.1"/>
</dbReference>
<dbReference type="GeneID" id="63806489"/>
<name>A0A1Y1W195_9FUNG</name>
<accession>A0A1Y1W195</accession>
<reference evidence="1 2" key="1">
    <citation type="submission" date="2016-07" db="EMBL/GenBank/DDBJ databases">
        <title>Pervasive Adenine N6-methylation of Active Genes in Fungi.</title>
        <authorList>
            <consortium name="DOE Joint Genome Institute"/>
            <person name="Mondo S.J."/>
            <person name="Dannebaum R.O."/>
            <person name="Kuo R.C."/>
            <person name="Labutti K."/>
            <person name="Haridas S."/>
            <person name="Kuo A."/>
            <person name="Salamov A."/>
            <person name="Ahrendt S.R."/>
            <person name="Lipzen A."/>
            <person name="Sullivan W."/>
            <person name="Andreopoulos W.B."/>
            <person name="Clum A."/>
            <person name="Lindquist E."/>
            <person name="Daum C."/>
            <person name="Ramamoorthy G.K."/>
            <person name="Gryganskyi A."/>
            <person name="Culley D."/>
            <person name="Magnuson J.K."/>
            <person name="James T.Y."/>
            <person name="O'Malley M.A."/>
            <person name="Stajich J.E."/>
            <person name="Spatafora J.W."/>
            <person name="Visel A."/>
            <person name="Grigoriev I.V."/>
        </authorList>
    </citation>
    <scope>NUCLEOTIDE SEQUENCE [LARGE SCALE GENOMIC DNA]</scope>
    <source>
        <strain evidence="1 2">ATCC 12442</strain>
    </source>
</reference>
<sequence>MSYSRIVHHSEGDTARPFCILAKNGMYEHASVPLRPEANISAGFDSIRVVLEQSTPCTPGASTKGEISKNAHSGGATFLDMHRAQTPACLRAQLPEQWAMPERRVYTISTPFHPSWMFEFRLAWLNYPPTLCRQSIRALCACKCAQHPDIDNVTYAQHFSAHQLHADTLMPSD</sequence>
<dbReference type="AlphaFoldDB" id="A0A1Y1W195"/>
<dbReference type="Proteomes" id="UP000193922">
    <property type="component" value="Unassembled WGS sequence"/>
</dbReference>
<evidence type="ECO:0000313" key="1">
    <source>
        <dbReference type="EMBL" id="ORX67277.1"/>
    </source>
</evidence>